<proteinExistence type="predicted"/>
<sequence>MRSLLYLECVALVLVILTSENLLPAGCLAFPVNNFGGLDLGGGLPGVNARLRQTQLERWLNTALRRINRFLMRAGFSPLQIRDGSAAANLRLNWGPNGFYTVPE</sequence>
<protein>
    <submittedName>
        <fullName evidence="2">Uncharacterized protein</fullName>
    </submittedName>
</protein>
<evidence type="ECO:0000256" key="1">
    <source>
        <dbReference type="SAM" id="SignalP"/>
    </source>
</evidence>
<accession>A0A224YKC5</accession>
<organism evidence="2">
    <name type="scientific">Rhipicephalus zambeziensis</name>
    <dbReference type="NCBI Taxonomy" id="60191"/>
    <lineage>
        <taxon>Eukaryota</taxon>
        <taxon>Metazoa</taxon>
        <taxon>Ecdysozoa</taxon>
        <taxon>Arthropoda</taxon>
        <taxon>Chelicerata</taxon>
        <taxon>Arachnida</taxon>
        <taxon>Acari</taxon>
        <taxon>Parasitiformes</taxon>
        <taxon>Ixodida</taxon>
        <taxon>Ixodoidea</taxon>
        <taxon>Ixodidae</taxon>
        <taxon>Rhipicephalinae</taxon>
        <taxon>Rhipicephalus</taxon>
        <taxon>Rhipicephalus</taxon>
    </lineage>
</organism>
<dbReference type="AlphaFoldDB" id="A0A224YKC5"/>
<dbReference type="EMBL" id="GFPF01003094">
    <property type="protein sequence ID" value="MAA14240.1"/>
    <property type="molecule type" value="Transcribed_RNA"/>
</dbReference>
<evidence type="ECO:0000313" key="2">
    <source>
        <dbReference type="EMBL" id="MAA14240.1"/>
    </source>
</evidence>
<feature type="chain" id="PRO_5013053265" evidence="1">
    <location>
        <begin position="30"/>
        <end position="104"/>
    </location>
</feature>
<feature type="signal peptide" evidence="1">
    <location>
        <begin position="1"/>
        <end position="29"/>
    </location>
</feature>
<name>A0A224YKC5_9ACAR</name>
<keyword evidence="1" id="KW-0732">Signal</keyword>
<reference evidence="2" key="1">
    <citation type="journal article" date="2017" name="Parasit. Vectors">
        <title>Sialotranscriptomics of Rhipicephalus zambeziensis reveals intricate expression profiles of secretory proteins and suggests tight temporal transcriptional regulation during blood-feeding.</title>
        <authorList>
            <person name="de Castro M.H."/>
            <person name="de Klerk D."/>
            <person name="Pienaar R."/>
            <person name="Rees D.J.G."/>
            <person name="Mans B.J."/>
        </authorList>
    </citation>
    <scope>NUCLEOTIDE SEQUENCE</scope>
    <source>
        <tissue evidence="2">Salivary glands</tissue>
    </source>
</reference>